<dbReference type="PANTHER" id="PTHR12106:SF27">
    <property type="entry name" value="SORTILIN-RELATED RECEPTOR"/>
    <property type="match status" value="1"/>
</dbReference>
<keyword evidence="14" id="KW-0325">Glycoprotein</keyword>
<evidence type="ECO:0000256" key="10">
    <source>
        <dbReference type="ARBA" id="ARBA00022989"/>
    </source>
</evidence>
<evidence type="ECO:0000256" key="8">
    <source>
        <dbReference type="ARBA" id="ARBA00022737"/>
    </source>
</evidence>
<evidence type="ECO:0000256" key="2">
    <source>
        <dbReference type="ARBA" id="ARBA00004488"/>
    </source>
</evidence>
<dbReference type="GO" id="GO:0006896">
    <property type="term" value="P:Golgi to vacuole transport"/>
    <property type="evidence" value="ECO:0007669"/>
    <property type="project" value="TreeGrafter"/>
</dbReference>
<feature type="region of interest" description="Disordered" evidence="21">
    <location>
        <begin position="690"/>
        <end position="725"/>
    </location>
</feature>
<feature type="compositionally biased region" description="Basic and acidic residues" evidence="21">
    <location>
        <begin position="700"/>
        <end position="709"/>
    </location>
</feature>
<dbReference type="InterPro" id="IPR006581">
    <property type="entry name" value="VPS10"/>
</dbReference>
<evidence type="ECO:0000256" key="6">
    <source>
        <dbReference type="ARBA" id="ARBA00022692"/>
    </source>
</evidence>
<dbReference type="SUPFAM" id="SSF110296">
    <property type="entry name" value="Oligoxyloglucan reducing end-specific cellobiohydrolase"/>
    <property type="match status" value="1"/>
</dbReference>
<dbReference type="InterPro" id="IPR050310">
    <property type="entry name" value="VPS10-sortilin"/>
</dbReference>
<evidence type="ECO:0000256" key="23">
    <source>
        <dbReference type="SAM" id="SignalP"/>
    </source>
</evidence>
<evidence type="ECO:0000256" key="1">
    <source>
        <dbReference type="ARBA" id="ARBA00004166"/>
    </source>
</evidence>
<evidence type="ECO:0000256" key="19">
    <source>
        <dbReference type="ARBA" id="ARBA00032705"/>
    </source>
</evidence>
<dbReference type="SMART" id="SM00602">
    <property type="entry name" value="VPS10"/>
    <property type="match status" value="2"/>
</dbReference>
<dbReference type="Pfam" id="PF15901">
    <property type="entry name" value="Sortilin_C"/>
    <property type="match status" value="2"/>
</dbReference>
<comment type="function">
    <text evidence="15">Functions as a sorting receptor in the Golgi compartment required for the intracellular sorting and delivery of soluble vacuolar proteins, like carboxypeptidase Y (CPY) and proteinase A. Executes multiple rounds of sorting by cycling between the late Golgi and a prevacuolar endosome-like compartment.</text>
</comment>
<evidence type="ECO:0000256" key="9">
    <source>
        <dbReference type="ARBA" id="ARBA00022927"/>
    </source>
</evidence>
<dbReference type="OrthoDB" id="443634at2759"/>
<dbReference type="InterPro" id="IPR031777">
    <property type="entry name" value="Sortilin_C"/>
</dbReference>
<feature type="signal peptide" evidence="23">
    <location>
        <begin position="1"/>
        <end position="47"/>
    </location>
</feature>
<evidence type="ECO:0000256" key="13">
    <source>
        <dbReference type="ARBA" id="ARBA00023170"/>
    </source>
</evidence>
<dbReference type="Gene3D" id="3.30.60.270">
    <property type="match status" value="2"/>
</dbReference>
<dbReference type="GO" id="GO:0006895">
    <property type="term" value="P:Golgi to endosome transport"/>
    <property type="evidence" value="ECO:0007669"/>
    <property type="project" value="TreeGrafter"/>
</dbReference>
<keyword evidence="9" id="KW-0653">Protein transport</keyword>
<keyword evidence="7 23" id="KW-0732">Signal</keyword>
<sequence length="1537" mass="173630">MEAICTIVITSSENMRVRGYLATSASAWRTLFLLASLLLFTCKPVRAKDGPTIIPTRFDHPPDNLNYFRHSNVILFQERSAGTIWRSPDAGATWKKAETIEHDKAFALVMHEYDPNRAYVLTGGKVHWKTKDKGETWDTFSTEFRTSNRREFGWMVFHADDPDRIIFYGMHCGSIFCEEVVMYTTDGFENDAKLLRSEAIGCWWAKSSDLFTTGQGDLDVNRVLCIVRGPDLLAGRKDNRLVISDSYFSAESGDATGIVQELEPDLDNGDTVRGVVNIASVKKYILVATMSKNTDEMALYVTGDTIHWHRAIFPQDHRLDQEAYTVLESTNYSIQIDVMTSVHLSQPMGVILTSNSNGTYFTRNVEHTNRNLWGNVDFEKVSGIQGIFLVNQVDNWEEVEQSEHADRKVKTRITFDDGRTFEPVKSGDDEIHLHSVTELNNVGPVFSSPAPGLVMGNGNRGSHLKSYKDSNLYISDDAGRTWIEGPKGPHKYEFGDQGSIMLAVKQSDGEKADIDELRYSLNHGKEWETVKLPGELKVSPWTLTTEQGSTSLKFVLTAYTGPISDPTGFYVFSIDFDGLHEATCKEGDMEDWFARTDVDGNPSCIMGQTQKYHRRKKTAECFIKQEFKDLVPEFSPCNCIDADFECDFNFRRDGDDCKLAGPVPAPEGACQSNDPDETFKGSSGWRLIPGNQCKRTSGSQKDDEKEWKCSDSTVPPTTPGNGTVGRVLTPFKGDFRLFEKHYLERGESNRQDGETVIARPISSDLRSTGSIFITHDHGKNWDTPDYLRDKDIWRIVTHPYIKDMVFFLTTEQKVFYSPDRGRKFESFEAREKPDTQSNRLPLAFHPDRRDWLIWHGKQCDGDDCHLVATLSTDRGYSWQMIRRYVEKCEFTGSSAYNAFRNETQIICLARKREDNDDDNPNQLLYSDGFPRYDLTVVQDNVRDFATVAEFIVVATENQTENTLNALASINGRDYAHAHFPFNFEVPHQRAYTVLDSSTHAVNLFVVTKDSEDHRHGSILKSNSNGTSYVLSASGVNCDNTYFVDFEKMLGLEGVILVNVVANPDSDSEPKRLQTKISHNDGAQWAFLRPPKTDIEDKEYGCHSEDGDEYCALHIHGYTERNDHGKTYSSESAVGLMFGIGNVGPMLGEAEDADTFMTTDAGLTWRNVKKGRWTWSFGDQGSIILLAPTDRRTKLVSYSMDEGDTWGDYEFSDTEVAISDITTLRSGSSRNFLLWGYNGDHLLTINLDFTGLTDRPCKHEGGGHMSDYYLWSPEHPLQPNGCLFGHKNQYLRKKKDSKCYNDKALRQLVNVEDCECTRQDFECDYNFELNNHNQCELVEGLEPMSAEQYCAEHPDEVTFYEPSGFRRIPLTTCKGGDEMDKVLKAHPCPGHEEEFEKARRASGVAIFFAVITPVALASLAGWWVWRNWQGKFGQIRLGEQSSLDNDAPWVKYPVVAVSAVVAVARALPLLVGSLWRSMSSMFEKFRGAGSGRGEYSWLHGGRQRRFTTRDSFARGRGDYAVVDEDEGELLGDDSDDEV</sequence>
<reference evidence="25 26" key="1">
    <citation type="submission" date="2018-06" db="EMBL/GenBank/DDBJ databases">
        <title>Complete Genomes of Monosporascus.</title>
        <authorList>
            <person name="Robinson A.J."/>
            <person name="Natvig D.O."/>
        </authorList>
    </citation>
    <scope>NUCLEOTIDE SEQUENCE [LARGE SCALE GENOMIC DNA]</scope>
    <source>
        <strain evidence="25 26">CBS 110550</strain>
    </source>
</reference>
<evidence type="ECO:0000256" key="14">
    <source>
        <dbReference type="ARBA" id="ARBA00023180"/>
    </source>
</evidence>
<comment type="similarity">
    <text evidence="3">Belongs to the VPS10-related sortilin family.</text>
</comment>
<protein>
    <recommendedName>
        <fullName evidence="4">Vacuolar protein sorting/targeting protein 10</fullName>
    </recommendedName>
    <alternativeName>
        <fullName evidence="17">Carboxypeptidase Y receptor</fullName>
    </alternativeName>
    <alternativeName>
        <fullName evidence="16 18">Sortilin VPS10</fullName>
    </alternativeName>
    <alternativeName>
        <fullName evidence="19 20">Vacuolar carboxypeptidase Sorting receptor VPS10</fullName>
    </alternativeName>
</protein>
<keyword evidence="26" id="KW-1185">Reference proteome</keyword>
<dbReference type="Proteomes" id="UP000293360">
    <property type="component" value="Unassembled WGS sequence"/>
</dbReference>
<keyword evidence="11" id="KW-0333">Golgi apparatus</keyword>
<dbReference type="GO" id="GO:0005829">
    <property type="term" value="C:cytosol"/>
    <property type="evidence" value="ECO:0007669"/>
    <property type="project" value="GOC"/>
</dbReference>
<dbReference type="Pfam" id="PF15902">
    <property type="entry name" value="Sortilin-Vps10"/>
    <property type="match status" value="2"/>
</dbReference>
<proteinExistence type="inferred from homology"/>
<evidence type="ECO:0000259" key="24">
    <source>
        <dbReference type="SMART" id="SM00602"/>
    </source>
</evidence>
<dbReference type="PANTHER" id="PTHR12106">
    <property type="entry name" value="SORTILIN RELATED"/>
    <property type="match status" value="1"/>
</dbReference>
<feature type="transmembrane region" description="Helical" evidence="22">
    <location>
        <begin position="1451"/>
        <end position="1474"/>
    </location>
</feature>
<evidence type="ECO:0000256" key="11">
    <source>
        <dbReference type="ARBA" id="ARBA00023034"/>
    </source>
</evidence>
<name>A0A4Q4TKM0_9PEZI</name>
<feature type="domain" description="VPS10" evidence="24">
    <location>
        <begin position="754"/>
        <end position="1392"/>
    </location>
</feature>
<dbReference type="Gene3D" id="2.130.10.10">
    <property type="entry name" value="YVTN repeat-like/Quinoprotein amine dehydrogenase"/>
    <property type="match status" value="2"/>
</dbReference>
<feature type="transmembrane region" description="Helical" evidence="22">
    <location>
        <begin position="1403"/>
        <end position="1424"/>
    </location>
</feature>
<keyword evidence="6 22" id="KW-0812">Transmembrane</keyword>
<evidence type="ECO:0000256" key="16">
    <source>
        <dbReference type="ARBA" id="ARBA00031250"/>
    </source>
</evidence>
<evidence type="ECO:0000256" key="17">
    <source>
        <dbReference type="ARBA" id="ARBA00031354"/>
    </source>
</evidence>
<dbReference type="InterPro" id="IPR031778">
    <property type="entry name" value="Sortilin_N"/>
</dbReference>
<dbReference type="STRING" id="155417.A0A4Q4TKM0"/>
<evidence type="ECO:0000256" key="4">
    <source>
        <dbReference type="ARBA" id="ARBA00015369"/>
    </source>
</evidence>
<keyword evidence="5" id="KW-0813">Transport</keyword>
<evidence type="ECO:0000256" key="22">
    <source>
        <dbReference type="SAM" id="Phobius"/>
    </source>
</evidence>
<dbReference type="InterPro" id="IPR015943">
    <property type="entry name" value="WD40/YVTN_repeat-like_dom_sf"/>
</dbReference>
<dbReference type="InterPro" id="IPR036278">
    <property type="entry name" value="Sialidase_sf"/>
</dbReference>
<dbReference type="Gene3D" id="2.10.70.80">
    <property type="match status" value="2"/>
</dbReference>
<evidence type="ECO:0000313" key="25">
    <source>
        <dbReference type="EMBL" id="RYP07626.1"/>
    </source>
</evidence>
<feature type="domain" description="VPS10" evidence="24">
    <location>
        <begin position="70"/>
        <end position="712"/>
    </location>
</feature>
<comment type="subcellular location">
    <subcellularLocation>
        <location evidence="1">Golgi apparatus</location>
        <location evidence="1">trans-Golgi network membrane</location>
        <topology evidence="1">Multi-pass membrane protein</topology>
    </subcellularLocation>
    <subcellularLocation>
        <location evidence="2">Prevacuolar compartment membrane</location>
        <topology evidence="2">Multi-pass membrane protein</topology>
    </subcellularLocation>
</comment>
<evidence type="ECO:0000256" key="21">
    <source>
        <dbReference type="SAM" id="MobiDB-lite"/>
    </source>
</evidence>
<evidence type="ECO:0000256" key="15">
    <source>
        <dbReference type="ARBA" id="ARBA00025569"/>
    </source>
</evidence>
<evidence type="ECO:0000256" key="3">
    <source>
        <dbReference type="ARBA" id="ARBA00008251"/>
    </source>
</evidence>
<evidence type="ECO:0000313" key="26">
    <source>
        <dbReference type="Proteomes" id="UP000293360"/>
    </source>
</evidence>
<dbReference type="GO" id="GO:0006623">
    <property type="term" value="P:protein targeting to vacuole"/>
    <property type="evidence" value="ECO:0007669"/>
    <property type="project" value="TreeGrafter"/>
</dbReference>
<dbReference type="SUPFAM" id="SSF50939">
    <property type="entry name" value="Sialidases"/>
    <property type="match status" value="1"/>
</dbReference>
<evidence type="ECO:0000256" key="20">
    <source>
        <dbReference type="ARBA" id="ARBA00032910"/>
    </source>
</evidence>
<accession>A0A4Q4TKM0</accession>
<dbReference type="GO" id="GO:0005794">
    <property type="term" value="C:Golgi apparatus"/>
    <property type="evidence" value="ECO:0007669"/>
    <property type="project" value="UniProtKB-SubCell"/>
</dbReference>
<evidence type="ECO:0000256" key="7">
    <source>
        <dbReference type="ARBA" id="ARBA00022729"/>
    </source>
</evidence>
<dbReference type="FunFam" id="3.30.60.270:FF:000005">
    <property type="entry name" value="Sortilin"/>
    <property type="match status" value="2"/>
</dbReference>
<evidence type="ECO:0000256" key="5">
    <source>
        <dbReference type="ARBA" id="ARBA00022448"/>
    </source>
</evidence>
<keyword evidence="13" id="KW-0675">Receptor</keyword>
<comment type="caution">
    <text evidence="25">The sequence shown here is derived from an EMBL/GenBank/DDBJ whole genome shotgun (WGS) entry which is preliminary data.</text>
</comment>
<feature type="chain" id="PRO_5020791750" description="Vacuolar protein sorting/targeting protein 10" evidence="23">
    <location>
        <begin position="48"/>
        <end position="1537"/>
    </location>
</feature>
<evidence type="ECO:0000256" key="12">
    <source>
        <dbReference type="ARBA" id="ARBA00023136"/>
    </source>
</evidence>
<gene>
    <name evidence="25" type="ORF">DL764_002404</name>
</gene>
<keyword evidence="10 22" id="KW-1133">Transmembrane helix</keyword>
<feature type="compositionally biased region" description="Low complexity" evidence="21">
    <location>
        <begin position="713"/>
        <end position="725"/>
    </location>
</feature>
<organism evidence="25 26">
    <name type="scientific">Monosporascus ibericus</name>
    <dbReference type="NCBI Taxonomy" id="155417"/>
    <lineage>
        <taxon>Eukaryota</taxon>
        <taxon>Fungi</taxon>
        <taxon>Dikarya</taxon>
        <taxon>Ascomycota</taxon>
        <taxon>Pezizomycotina</taxon>
        <taxon>Sordariomycetes</taxon>
        <taxon>Xylariomycetidae</taxon>
        <taxon>Xylariales</taxon>
        <taxon>Xylariales incertae sedis</taxon>
        <taxon>Monosporascus</taxon>
    </lineage>
</organism>
<dbReference type="GO" id="GO:0016020">
    <property type="term" value="C:membrane"/>
    <property type="evidence" value="ECO:0007669"/>
    <property type="project" value="InterPro"/>
</dbReference>
<dbReference type="EMBL" id="QJNU01000089">
    <property type="protein sequence ID" value="RYP07626.1"/>
    <property type="molecule type" value="Genomic_DNA"/>
</dbReference>
<evidence type="ECO:0000256" key="18">
    <source>
        <dbReference type="ARBA" id="ARBA00031902"/>
    </source>
</evidence>
<keyword evidence="12 22" id="KW-0472">Membrane</keyword>
<keyword evidence="8" id="KW-0677">Repeat</keyword>